<proteinExistence type="predicted"/>
<dbReference type="EMBL" id="BAAANY010000008">
    <property type="protein sequence ID" value="GAA1670992.1"/>
    <property type="molecule type" value="Genomic_DNA"/>
</dbReference>
<dbReference type="Proteomes" id="UP001500618">
    <property type="component" value="Unassembled WGS sequence"/>
</dbReference>
<comment type="caution">
    <text evidence="2">The sequence shown here is derived from an EMBL/GenBank/DDBJ whole genome shotgun (WGS) entry which is preliminary data.</text>
</comment>
<organism evidence="2 3">
    <name type="scientific">Fodinicola feengrottensis</name>
    <dbReference type="NCBI Taxonomy" id="435914"/>
    <lineage>
        <taxon>Bacteria</taxon>
        <taxon>Bacillati</taxon>
        <taxon>Actinomycetota</taxon>
        <taxon>Actinomycetes</taxon>
        <taxon>Mycobacteriales</taxon>
        <taxon>Fodinicola</taxon>
    </lineage>
</organism>
<feature type="region of interest" description="Disordered" evidence="1">
    <location>
        <begin position="1"/>
        <end position="20"/>
    </location>
</feature>
<evidence type="ECO:0000313" key="2">
    <source>
        <dbReference type="EMBL" id="GAA1670992.1"/>
    </source>
</evidence>
<protein>
    <submittedName>
        <fullName evidence="2">Uncharacterized protein</fullName>
    </submittedName>
</protein>
<evidence type="ECO:0000313" key="3">
    <source>
        <dbReference type="Proteomes" id="UP001500618"/>
    </source>
</evidence>
<accession>A0ABN2GH40</accession>
<sequence>MSVDTEQRLVPGVERVHRSTEDPPLMADRLQEAYANWWRSVGMVHGVLEKLEPTPAEVTERFEAEYVARREYATQLRGARRDVPEYLAADRAFPPLWPVPEAPTAP</sequence>
<dbReference type="RefSeq" id="WP_163573673.1">
    <property type="nucleotide sequence ID" value="NZ_BAAANY010000008.1"/>
</dbReference>
<gene>
    <name evidence="2" type="ORF">GCM10009765_20490</name>
</gene>
<evidence type="ECO:0000256" key="1">
    <source>
        <dbReference type="SAM" id="MobiDB-lite"/>
    </source>
</evidence>
<name>A0ABN2GH40_9ACTN</name>
<reference evidence="2 3" key="1">
    <citation type="journal article" date="2019" name="Int. J. Syst. Evol. Microbiol.">
        <title>The Global Catalogue of Microorganisms (GCM) 10K type strain sequencing project: providing services to taxonomists for standard genome sequencing and annotation.</title>
        <authorList>
            <consortium name="The Broad Institute Genomics Platform"/>
            <consortium name="The Broad Institute Genome Sequencing Center for Infectious Disease"/>
            <person name="Wu L."/>
            <person name="Ma J."/>
        </authorList>
    </citation>
    <scope>NUCLEOTIDE SEQUENCE [LARGE SCALE GENOMIC DNA]</scope>
    <source>
        <strain evidence="2 3">JCM 14718</strain>
    </source>
</reference>
<keyword evidence="3" id="KW-1185">Reference proteome</keyword>